<dbReference type="CDD" id="cd00303">
    <property type="entry name" value="retropepsin_like"/>
    <property type="match status" value="1"/>
</dbReference>
<organism evidence="2 3">
    <name type="scientific">Pisum sativum</name>
    <name type="common">Garden pea</name>
    <name type="synonym">Lathyrus oleraceus</name>
    <dbReference type="NCBI Taxonomy" id="3888"/>
    <lineage>
        <taxon>Eukaryota</taxon>
        <taxon>Viridiplantae</taxon>
        <taxon>Streptophyta</taxon>
        <taxon>Embryophyta</taxon>
        <taxon>Tracheophyta</taxon>
        <taxon>Spermatophyta</taxon>
        <taxon>Magnoliopsida</taxon>
        <taxon>eudicotyledons</taxon>
        <taxon>Gunneridae</taxon>
        <taxon>Pentapetalae</taxon>
        <taxon>rosids</taxon>
        <taxon>fabids</taxon>
        <taxon>Fabales</taxon>
        <taxon>Fabaceae</taxon>
        <taxon>Papilionoideae</taxon>
        <taxon>50 kb inversion clade</taxon>
        <taxon>NPAAA clade</taxon>
        <taxon>Hologalegina</taxon>
        <taxon>IRL clade</taxon>
        <taxon>Fabeae</taxon>
        <taxon>Lathyrus</taxon>
    </lineage>
</organism>
<protein>
    <submittedName>
        <fullName evidence="2">Uncharacterized protein</fullName>
    </submittedName>
</protein>
<proteinExistence type="predicted"/>
<dbReference type="Gramene" id="Psat02G0023700-T1">
    <property type="protein sequence ID" value="KAI5432852.1"/>
    <property type="gene ID" value="KIW84_020237"/>
</dbReference>
<gene>
    <name evidence="2" type="ORF">KIW84_020237</name>
</gene>
<reference evidence="2 3" key="1">
    <citation type="journal article" date="2022" name="Nat. Genet.">
        <title>Improved pea reference genome and pan-genome highlight genomic features and evolutionary characteristics.</title>
        <authorList>
            <person name="Yang T."/>
            <person name="Liu R."/>
            <person name="Luo Y."/>
            <person name="Hu S."/>
            <person name="Wang D."/>
            <person name="Wang C."/>
            <person name="Pandey M.K."/>
            <person name="Ge S."/>
            <person name="Xu Q."/>
            <person name="Li N."/>
            <person name="Li G."/>
            <person name="Huang Y."/>
            <person name="Saxena R.K."/>
            <person name="Ji Y."/>
            <person name="Li M."/>
            <person name="Yan X."/>
            <person name="He Y."/>
            <person name="Liu Y."/>
            <person name="Wang X."/>
            <person name="Xiang C."/>
            <person name="Varshney R.K."/>
            <person name="Ding H."/>
            <person name="Gao S."/>
            <person name="Zong X."/>
        </authorList>
    </citation>
    <scope>NUCLEOTIDE SEQUENCE [LARGE SCALE GENOMIC DNA]</scope>
    <source>
        <strain evidence="2 3">cv. Zhongwan 6</strain>
    </source>
</reference>
<dbReference type="InterPro" id="IPR001969">
    <property type="entry name" value="Aspartic_peptidase_AS"/>
</dbReference>
<name>A0A9D4Y5S1_PEA</name>
<dbReference type="GO" id="GO:0004190">
    <property type="term" value="F:aspartic-type endopeptidase activity"/>
    <property type="evidence" value="ECO:0007669"/>
    <property type="project" value="InterPro"/>
</dbReference>
<evidence type="ECO:0000313" key="3">
    <source>
        <dbReference type="Proteomes" id="UP001058974"/>
    </source>
</evidence>
<dbReference type="PROSITE" id="PS00141">
    <property type="entry name" value="ASP_PROTEASE"/>
    <property type="match status" value="1"/>
</dbReference>
<dbReference type="PANTHER" id="PTHR32108">
    <property type="entry name" value="DNA-DIRECTED RNA POLYMERASE SUBUNIT ALPHA"/>
    <property type="match status" value="1"/>
</dbReference>
<sequence>MGGANLRCYTWKYDITVVDGKPKAAESKKGLENVDTDITNIAGTSRMTRSGRIYTPNINVNPQEPTREAANVNPTPEHGGAQSAVQTDEASEFLRIIKKSDYKIVDQLHQTPSKISILSLLLNSEAHREALLKVLAQAHVTQDITVGQFDGVVANITACNTLSFSKEELPKEGKNHNRALHVSIKCQEDALARVLVDTGSSLNVLPKRALAKLSYQGSELKPSALVVKAFDGSRRTVVREVELPIQIGPHVFPINFQVMDINPAYSCLLGRPWIHAAGAVTSTLHQKMKFVVNYKLVIISGEEDFIISQLSSFRYIEADEDALETSFQALEISNATLEEAKDPIEKTSLSFTSLKSARSAVESGGPAGWGQVINVSEKNDRFGLGYKPSANGGALIPAKDRVRSIQEVFLSTGFIHGDQVGAVEDDTEDREASNLIYRCEAALTNWEAVEIPEVFPVLKIINKPVEFGDLTTSYNFELPIYQAEEESEEDCDFPEELERMLEHESKALQPHQEPVETINLGTEEDKKEVKVGTTLGASIKERLIKLLQEYVDVFSWSYQDMPGLDTDIVVHKLPLQPDYPPVN</sequence>
<comment type="caution">
    <text evidence="2">The sequence shown here is derived from an EMBL/GenBank/DDBJ whole genome shotgun (WGS) entry which is preliminary data.</text>
</comment>
<feature type="region of interest" description="Disordered" evidence="1">
    <location>
        <begin position="60"/>
        <end position="85"/>
    </location>
</feature>
<dbReference type="SUPFAM" id="SSF50630">
    <property type="entry name" value="Acid proteases"/>
    <property type="match status" value="1"/>
</dbReference>
<dbReference type="Gene3D" id="2.40.70.10">
    <property type="entry name" value="Acid Proteases"/>
    <property type="match status" value="1"/>
</dbReference>
<dbReference type="AlphaFoldDB" id="A0A9D4Y5S1"/>
<dbReference type="Proteomes" id="UP001058974">
    <property type="component" value="Chromosome 2"/>
</dbReference>
<dbReference type="EMBL" id="JAMSHJ010000002">
    <property type="protein sequence ID" value="KAI5432852.1"/>
    <property type="molecule type" value="Genomic_DNA"/>
</dbReference>
<accession>A0A9D4Y5S1</accession>
<evidence type="ECO:0000256" key="1">
    <source>
        <dbReference type="SAM" id="MobiDB-lite"/>
    </source>
</evidence>
<dbReference type="InterPro" id="IPR021109">
    <property type="entry name" value="Peptidase_aspartic_dom_sf"/>
</dbReference>
<evidence type="ECO:0000313" key="2">
    <source>
        <dbReference type="EMBL" id="KAI5432852.1"/>
    </source>
</evidence>
<dbReference type="PANTHER" id="PTHR32108:SF9">
    <property type="entry name" value="REVERSE TRANSCRIPTASE RNASE H-LIKE DOMAIN-CONTAINING PROTEIN"/>
    <property type="match status" value="1"/>
</dbReference>
<keyword evidence="3" id="KW-1185">Reference proteome</keyword>
<dbReference type="GO" id="GO:0006508">
    <property type="term" value="P:proteolysis"/>
    <property type="evidence" value="ECO:0007669"/>
    <property type="project" value="InterPro"/>
</dbReference>